<dbReference type="InParanoid" id="A0A2H3D4N9"/>
<feature type="compositionally biased region" description="Acidic residues" evidence="1">
    <location>
        <begin position="107"/>
        <end position="117"/>
    </location>
</feature>
<evidence type="ECO:0000256" key="1">
    <source>
        <dbReference type="SAM" id="MobiDB-lite"/>
    </source>
</evidence>
<keyword evidence="3" id="KW-1185">Reference proteome</keyword>
<reference evidence="3" key="1">
    <citation type="journal article" date="2017" name="Nat. Ecol. Evol.">
        <title>Genome expansion and lineage-specific genetic innovations in the forest pathogenic fungi Armillaria.</title>
        <authorList>
            <person name="Sipos G."/>
            <person name="Prasanna A.N."/>
            <person name="Walter M.C."/>
            <person name="O'Connor E."/>
            <person name="Balint B."/>
            <person name="Krizsan K."/>
            <person name="Kiss B."/>
            <person name="Hess J."/>
            <person name="Varga T."/>
            <person name="Slot J."/>
            <person name="Riley R."/>
            <person name="Boka B."/>
            <person name="Rigling D."/>
            <person name="Barry K."/>
            <person name="Lee J."/>
            <person name="Mihaltcheva S."/>
            <person name="LaButti K."/>
            <person name="Lipzen A."/>
            <person name="Waldron R."/>
            <person name="Moloney N.M."/>
            <person name="Sperisen C."/>
            <person name="Kredics L."/>
            <person name="Vagvoelgyi C."/>
            <person name="Patrignani A."/>
            <person name="Fitzpatrick D."/>
            <person name="Nagy I."/>
            <person name="Doyle S."/>
            <person name="Anderson J.B."/>
            <person name="Grigoriev I.V."/>
            <person name="Gueldener U."/>
            <person name="Muensterkoetter M."/>
            <person name="Nagy L.G."/>
        </authorList>
    </citation>
    <scope>NUCLEOTIDE SEQUENCE [LARGE SCALE GENOMIC DNA]</scope>
    <source>
        <strain evidence="3">Ar21-2</strain>
    </source>
</reference>
<evidence type="ECO:0000313" key="3">
    <source>
        <dbReference type="Proteomes" id="UP000217790"/>
    </source>
</evidence>
<name>A0A2H3D4N9_ARMGA</name>
<dbReference type="OrthoDB" id="2988687at2759"/>
<dbReference type="Proteomes" id="UP000217790">
    <property type="component" value="Unassembled WGS sequence"/>
</dbReference>
<feature type="region of interest" description="Disordered" evidence="1">
    <location>
        <begin position="87"/>
        <end position="132"/>
    </location>
</feature>
<organism evidence="2 3">
    <name type="scientific">Armillaria gallica</name>
    <name type="common">Bulbous honey fungus</name>
    <name type="synonym">Armillaria bulbosa</name>
    <dbReference type="NCBI Taxonomy" id="47427"/>
    <lineage>
        <taxon>Eukaryota</taxon>
        <taxon>Fungi</taxon>
        <taxon>Dikarya</taxon>
        <taxon>Basidiomycota</taxon>
        <taxon>Agaricomycotina</taxon>
        <taxon>Agaricomycetes</taxon>
        <taxon>Agaricomycetidae</taxon>
        <taxon>Agaricales</taxon>
        <taxon>Marasmiineae</taxon>
        <taxon>Physalacriaceae</taxon>
        <taxon>Armillaria</taxon>
    </lineage>
</organism>
<evidence type="ECO:0000313" key="2">
    <source>
        <dbReference type="EMBL" id="PBK86362.1"/>
    </source>
</evidence>
<feature type="compositionally biased region" description="Polar residues" evidence="1">
    <location>
        <begin position="119"/>
        <end position="132"/>
    </location>
</feature>
<proteinExistence type="predicted"/>
<protein>
    <submittedName>
        <fullName evidence="2">Uncharacterized protein</fullName>
    </submittedName>
</protein>
<accession>A0A2H3D4N9</accession>
<sequence length="151" mass="17551">MLNSTYPWALIWVDQHNNVHFHDRNWELELERLEHIRQYGEPAIAVSLQGWWSPDKGDLHRIHANLYYDEDSHFTWLNMFPPPNPIIPPTLTSLDPGSDEPKPDVPMMDDADREYELDNTPNSTTIDTPMDDSTLQRALFKDSNLSLKPGQ</sequence>
<gene>
    <name evidence="2" type="ORF">ARMGADRAFT_1086541</name>
</gene>
<dbReference type="AlphaFoldDB" id="A0A2H3D4N9"/>
<dbReference type="EMBL" id="KZ293684">
    <property type="protein sequence ID" value="PBK86362.1"/>
    <property type="molecule type" value="Genomic_DNA"/>
</dbReference>